<evidence type="ECO:0000313" key="3">
    <source>
        <dbReference type="Proteomes" id="UP000316406"/>
    </source>
</evidence>
<dbReference type="RefSeq" id="WP_143924149.1">
    <property type="nucleotide sequence ID" value="NZ_VLTK01000015.1"/>
</dbReference>
<keyword evidence="3" id="KW-1185">Reference proteome</keyword>
<keyword evidence="1" id="KW-0812">Transmembrane</keyword>
<proteinExistence type="predicted"/>
<dbReference type="Proteomes" id="UP000316406">
    <property type="component" value="Unassembled WGS sequence"/>
</dbReference>
<sequence length="77" mass="8039">MTGKEARRGARLWACVIGLMMLGFIGGVLAMIIVNDLIAGIWQEALLVIAPVSLPVGALAGAGLAGGFGYRRLTRRS</sequence>
<gene>
    <name evidence="2" type="ORF">FO013_19085</name>
</gene>
<feature type="transmembrane region" description="Helical" evidence="1">
    <location>
        <begin position="12"/>
        <end position="34"/>
    </location>
</feature>
<comment type="caution">
    <text evidence="2">The sequence shown here is derived from an EMBL/GenBank/DDBJ whole genome shotgun (WGS) entry which is preliminary data.</text>
</comment>
<reference evidence="2 3" key="1">
    <citation type="submission" date="2019-07" db="EMBL/GenBank/DDBJ databases">
        <title>Draft genome sequence of Brevibacterium aurantiacum XU54 isolated from Xinjiang China.</title>
        <authorList>
            <person name="Xu X."/>
        </authorList>
    </citation>
    <scope>NUCLEOTIDE SEQUENCE [LARGE SCALE GENOMIC DNA]</scope>
    <source>
        <strain evidence="2 3">XU54</strain>
    </source>
</reference>
<name>A0A556C550_BREAU</name>
<keyword evidence="1" id="KW-0472">Membrane</keyword>
<feature type="transmembrane region" description="Helical" evidence="1">
    <location>
        <begin position="46"/>
        <end position="70"/>
    </location>
</feature>
<protein>
    <submittedName>
        <fullName evidence="2">Uncharacterized protein</fullName>
    </submittedName>
</protein>
<evidence type="ECO:0000256" key="1">
    <source>
        <dbReference type="SAM" id="Phobius"/>
    </source>
</evidence>
<dbReference type="AlphaFoldDB" id="A0A556C550"/>
<keyword evidence="1" id="KW-1133">Transmembrane helix</keyword>
<dbReference type="EMBL" id="VLTK01000015">
    <property type="protein sequence ID" value="TSI12583.1"/>
    <property type="molecule type" value="Genomic_DNA"/>
</dbReference>
<evidence type="ECO:0000313" key="2">
    <source>
        <dbReference type="EMBL" id="TSI12583.1"/>
    </source>
</evidence>
<organism evidence="2 3">
    <name type="scientific">Brevibacterium aurantiacum</name>
    <dbReference type="NCBI Taxonomy" id="273384"/>
    <lineage>
        <taxon>Bacteria</taxon>
        <taxon>Bacillati</taxon>
        <taxon>Actinomycetota</taxon>
        <taxon>Actinomycetes</taxon>
        <taxon>Micrococcales</taxon>
        <taxon>Brevibacteriaceae</taxon>
        <taxon>Brevibacterium</taxon>
    </lineage>
</organism>
<dbReference type="OrthoDB" id="10002465at2"/>
<accession>A0A556C550</accession>